<protein>
    <recommendedName>
        <fullName evidence="2">Vacuolar protein sorting-associated protein 72 homolog</fullName>
    </recommendedName>
</protein>
<dbReference type="AlphaFoldDB" id="A0A183VQX4"/>
<dbReference type="Pfam" id="PF05764">
    <property type="entry name" value="YL1"/>
    <property type="match status" value="1"/>
</dbReference>
<feature type="region of interest" description="Disordered" evidence="3">
    <location>
        <begin position="1"/>
        <end position="174"/>
    </location>
</feature>
<dbReference type="GO" id="GO:0005634">
    <property type="term" value="C:nucleus"/>
    <property type="evidence" value="ECO:0007669"/>
    <property type="project" value="TreeGrafter"/>
</dbReference>
<dbReference type="Proteomes" id="UP000050795">
    <property type="component" value="Unassembled WGS sequence"/>
</dbReference>
<feature type="compositionally biased region" description="Acidic residues" evidence="3">
    <location>
        <begin position="39"/>
        <end position="70"/>
    </location>
</feature>
<evidence type="ECO:0000313" key="5">
    <source>
        <dbReference type="WBParaSite" id="TREG1_15420.1"/>
    </source>
</evidence>
<comment type="similarity">
    <text evidence="1">Belongs to the VPS72/YL1 family.</text>
</comment>
<dbReference type="PANTHER" id="PTHR13275:SF4">
    <property type="entry name" value="VACUOLAR PROTEIN SORTING-ASSOCIATED PROTEIN 72 HOMOLOG"/>
    <property type="match status" value="1"/>
</dbReference>
<dbReference type="PANTHER" id="PTHR13275">
    <property type="entry name" value="YL-1 PROTEIN TRANSCRIPTION FACTOR-LIKE 1"/>
    <property type="match status" value="1"/>
</dbReference>
<evidence type="ECO:0000256" key="1">
    <source>
        <dbReference type="ARBA" id="ARBA00006832"/>
    </source>
</evidence>
<feature type="compositionally biased region" description="Low complexity" evidence="3">
    <location>
        <begin position="141"/>
        <end position="150"/>
    </location>
</feature>
<dbReference type="Pfam" id="PF08265">
    <property type="entry name" value="YL1_C"/>
    <property type="match status" value="1"/>
</dbReference>
<proteinExistence type="inferred from homology"/>
<reference evidence="4" key="1">
    <citation type="submission" date="2022-06" db="EMBL/GenBank/DDBJ databases">
        <authorList>
            <person name="Berger JAMES D."/>
            <person name="Berger JAMES D."/>
        </authorList>
    </citation>
    <scope>NUCLEOTIDE SEQUENCE [LARGE SCALE GENOMIC DNA]</scope>
</reference>
<accession>A0A183VQX4</accession>
<evidence type="ECO:0000313" key="4">
    <source>
        <dbReference type="Proteomes" id="UP000050795"/>
    </source>
</evidence>
<evidence type="ECO:0000256" key="3">
    <source>
        <dbReference type="SAM" id="MobiDB-lite"/>
    </source>
</evidence>
<organism evidence="4 5">
    <name type="scientific">Trichobilharzia regenti</name>
    <name type="common">Nasal bird schistosome</name>
    <dbReference type="NCBI Taxonomy" id="157069"/>
    <lineage>
        <taxon>Eukaryota</taxon>
        <taxon>Metazoa</taxon>
        <taxon>Spiralia</taxon>
        <taxon>Lophotrochozoa</taxon>
        <taxon>Platyhelminthes</taxon>
        <taxon>Trematoda</taxon>
        <taxon>Digenea</taxon>
        <taxon>Strigeidida</taxon>
        <taxon>Schistosomatoidea</taxon>
        <taxon>Schistosomatidae</taxon>
        <taxon>Trichobilharzia</taxon>
    </lineage>
</organism>
<feature type="compositionally biased region" description="Basic and acidic residues" evidence="3">
    <location>
        <begin position="118"/>
        <end position="140"/>
    </location>
</feature>
<dbReference type="WBParaSite" id="TREG1_15420.1">
    <property type="protein sequence ID" value="TREG1_15420.1"/>
    <property type="gene ID" value="TREG1_15420"/>
</dbReference>
<keyword evidence="4" id="KW-1185">Reference proteome</keyword>
<dbReference type="OrthoDB" id="78296at2759"/>
<evidence type="ECO:0000256" key="2">
    <source>
        <dbReference type="ARBA" id="ARBA00020000"/>
    </source>
</evidence>
<dbReference type="SMART" id="SM00993">
    <property type="entry name" value="YL1_C"/>
    <property type="match status" value="1"/>
</dbReference>
<dbReference type="InterPro" id="IPR046757">
    <property type="entry name" value="YL1_N"/>
</dbReference>
<reference evidence="5" key="2">
    <citation type="submission" date="2023-11" db="UniProtKB">
        <authorList>
            <consortium name="WormBaseParasite"/>
        </authorList>
    </citation>
    <scope>IDENTIFICATION</scope>
</reference>
<name>A0A183VQX4_TRIRE</name>
<sequence>MPISTERKRRANAGSRMARLLNEEEEDEFYSNVYGGFKEEDEDEDYMSESSVEDVIDSDFLDPSESEEDSAAAAAAEVEEEEGGRKKRKGNRVVTRGYKEPKRAKTTKSQAKNSAKKKTGEKVSTEPQDKPTPPVKDKPKPTVTKKSSQTHVFVKPTLRSRTKEATAKQETQATRRPVIRKGITPIRRKAFLAEIARRKNLPEVRRLTQEELLAEAKITEEINRRSLERFQRLEIERKKARVLKTVHCTPMIRYHSVSVPSIEDQYNIYAVALDADGTPVRAAPIITHPEARVYRNFITFANDECFRRSMPATTTPLPEPGYSAPCPVRPKRYPRICPITGLPARYVDPLTLTPYANLDAFRIIRHLYDIHLETDIPPMELLREYLSSC</sequence>
<dbReference type="InterPro" id="IPR013272">
    <property type="entry name" value="Vps72/YL1_C"/>
</dbReference>